<evidence type="ECO:0000313" key="2">
    <source>
        <dbReference type="EMBL" id="KAK4403169.1"/>
    </source>
</evidence>
<dbReference type="SUPFAM" id="SSF57756">
    <property type="entry name" value="Retrovirus zinc finger-like domains"/>
    <property type="match status" value="1"/>
</dbReference>
<accession>A0AAE1X207</accession>
<dbReference type="InterPro" id="IPR036875">
    <property type="entry name" value="Znf_CCHC_sf"/>
</dbReference>
<proteinExistence type="predicted"/>
<reference evidence="2" key="1">
    <citation type="submission" date="2020-06" db="EMBL/GenBank/DDBJ databases">
        <authorList>
            <person name="Li T."/>
            <person name="Hu X."/>
            <person name="Zhang T."/>
            <person name="Song X."/>
            <person name="Zhang H."/>
            <person name="Dai N."/>
            <person name="Sheng W."/>
            <person name="Hou X."/>
            <person name="Wei L."/>
        </authorList>
    </citation>
    <scope>NUCLEOTIDE SEQUENCE</scope>
    <source>
        <strain evidence="2">K16</strain>
        <tissue evidence="2">Leaf</tissue>
    </source>
</reference>
<dbReference type="Proteomes" id="UP001289374">
    <property type="component" value="Unassembled WGS sequence"/>
</dbReference>
<protein>
    <submittedName>
        <fullName evidence="2">Uncharacterized protein</fullName>
    </submittedName>
</protein>
<evidence type="ECO:0000256" key="1">
    <source>
        <dbReference type="SAM" id="MobiDB-lite"/>
    </source>
</evidence>
<dbReference type="GO" id="GO:0003676">
    <property type="term" value="F:nucleic acid binding"/>
    <property type="evidence" value="ECO:0007669"/>
    <property type="project" value="InterPro"/>
</dbReference>
<keyword evidence="3" id="KW-1185">Reference proteome</keyword>
<comment type="caution">
    <text evidence="2">The sequence shown here is derived from an EMBL/GenBank/DDBJ whole genome shotgun (WGS) entry which is preliminary data.</text>
</comment>
<dbReference type="AlphaFoldDB" id="A0AAE1X207"/>
<dbReference type="EMBL" id="JACGWL010000005">
    <property type="protein sequence ID" value="KAK4403169.1"/>
    <property type="molecule type" value="Genomic_DNA"/>
</dbReference>
<name>A0AAE1X207_9LAMI</name>
<dbReference type="GO" id="GO:0008270">
    <property type="term" value="F:zinc ion binding"/>
    <property type="evidence" value="ECO:0007669"/>
    <property type="project" value="InterPro"/>
</dbReference>
<gene>
    <name evidence="2" type="ORF">Sango_1057600</name>
</gene>
<organism evidence="2 3">
    <name type="scientific">Sesamum angolense</name>
    <dbReference type="NCBI Taxonomy" id="2727404"/>
    <lineage>
        <taxon>Eukaryota</taxon>
        <taxon>Viridiplantae</taxon>
        <taxon>Streptophyta</taxon>
        <taxon>Embryophyta</taxon>
        <taxon>Tracheophyta</taxon>
        <taxon>Spermatophyta</taxon>
        <taxon>Magnoliopsida</taxon>
        <taxon>eudicotyledons</taxon>
        <taxon>Gunneridae</taxon>
        <taxon>Pentapetalae</taxon>
        <taxon>asterids</taxon>
        <taxon>lamiids</taxon>
        <taxon>Lamiales</taxon>
        <taxon>Pedaliaceae</taxon>
        <taxon>Sesamum</taxon>
    </lineage>
</organism>
<reference evidence="2" key="2">
    <citation type="journal article" date="2024" name="Plant">
        <title>Genomic evolution and insights into agronomic trait innovations of Sesamum species.</title>
        <authorList>
            <person name="Miao H."/>
            <person name="Wang L."/>
            <person name="Qu L."/>
            <person name="Liu H."/>
            <person name="Sun Y."/>
            <person name="Le M."/>
            <person name="Wang Q."/>
            <person name="Wei S."/>
            <person name="Zheng Y."/>
            <person name="Lin W."/>
            <person name="Duan Y."/>
            <person name="Cao H."/>
            <person name="Xiong S."/>
            <person name="Wang X."/>
            <person name="Wei L."/>
            <person name="Li C."/>
            <person name="Ma Q."/>
            <person name="Ju M."/>
            <person name="Zhao R."/>
            <person name="Li G."/>
            <person name="Mu C."/>
            <person name="Tian Q."/>
            <person name="Mei H."/>
            <person name="Zhang T."/>
            <person name="Gao T."/>
            <person name="Zhang H."/>
        </authorList>
    </citation>
    <scope>NUCLEOTIDE SEQUENCE</scope>
    <source>
        <strain evidence="2">K16</strain>
    </source>
</reference>
<feature type="region of interest" description="Disordered" evidence="1">
    <location>
        <begin position="120"/>
        <end position="161"/>
    </location>
</feature>
<dbReference type="Gene3D" id="4.10.60.10">
    <property type="entry name" value="Zinc finger, CCHC-type"/>
    <property type="match status" value="1"/>
</dbReference>
<feature type="compositionally biased region" description="Basic residues" evidence="1">
    <location>
        <begin position="120"/>
        <end position="132"/>
    </location>
</feature>
<evidence type="ECO:0000313" key="3">
    <source>
        <dbReference type="Proteomes" id="UP001289374"/>
    </source>
</evidence>
<feature type="compositionally biased region" description="Low complexity" evidence="1">
    <location>
        <begin position="135"/>
        <end position="144"/>
    </location>
</feature>
<sequence>MVDNAPHERALCSKGQRYVAMKAFFDARMIEGSLREHGVMMLFPVEKLNDLQADFKNETYADAIQQSLPPSFDQFIINYKMNGLEKGLHKLINILVQYEVTIEKSALLVLVGEASTSKAKSKVAGHEKRKKHEMSSTAASTSSAPITPQGESKEKRKRVSQSKILNDVCIYCREKVHWKRECPKLFSDEGDDEE</sequence>